<dbReference type="RefSeq" id="WP_255966491.1">
    <property type="nucleotide sequence ID" value="NZ_JANFQF010000004.1"/>
</dbReference>
<evidence type="ECO:0000313" key="5">
    <source>
        <dbReference type="Proteomes" id="UP001524501"/>
    </source>
</evidence>
<protein>
    <submittedName>
        <fullName evidence="4">Helix-hairpin-helix domain-containing protein</fullName>
    </submittedName>
</protein>
<dbReference type="InterPro" id="IPR004509">
    <property type="entry name" value="Competence_ComEA_HhH"/>
</dbReference>
<dbReference type="SUPFAM" id="SSF47781">
    <property type="entry name" value="RuvA domain 2-like"/>
    <property type="match status" value="1"/>
</dbReference>
<dbReference type="PANTHER" id="PTHR21180">
    <property type="entry name" value="ENDONUCLEASE/EXONUCLEASE/PHOSPHATASE FAMILY DOMAIN-CONTAINING PROTEIN 1"/>
    <property type="match status" value="1"/>
</dbReference>
<keyword evidence="2" id="KW-0472">Membrane</keyword>
<comment type="caution">
    <text evidence="4">The sequence shown here is derived from an EMBL/GenBank/DDBJ whole genome shotgun (WGS) entry which is preliminary data.</text>
</comment>
<dbReference type="InterPro" id="IPR010994">
    <property type="entry name" value="RuvA_2-like"/>
</dbReference>
<dbReference type="InterPro" id="IPR019554">
    <property type="entry name" value="Soluble_ligand-bd"/>
</dbReference>
<proteinExistence type="predicted"/>
<dbReference type="InterPro" id="IPR003583">
    <property type="entry name" value="Hlx-hairpin-Hlx_DNA-bd_motif"/>
</dbReference>
<feature type="transmembrane region" description="Helical" evidence="2">
    <location>
        <begin position="79"/>
        <end position="99"/>
    </location>
</feature>
<dbReference type="PANTHER" id="PTHR21180:SF32">
    <property type="entry name" value="ENDONUCLEASE_EXONUCLEASE_PHOSPHATASE FAMILY DOMAIN-CONTAINING PROTEIN 1"/>
    <property type="match status" value="1"/>
</dbReference>
<dbReference type="Proteomes" id="UP001524501">
    <property type="component" value="Unassembled WGS sequence"/>
</dbReference>
<dbReference type="EMBL" id="JANFQF010000004">
    <property type="protein sequence ID" value="MCQ4118813.1"/>
    <property type="molecule type" value="Genomic_DNA"/>
</dbReference>
<feature type="domain" description="Helix-hairpin-helix DNA-binding motif class 1" evidence="3">
    <location>
        <begin position="268"/>
        <end position="287"/>
    </location>
</feature>
<feature type="region of interest" description="Disordered" evidence="1">
    <location>
        <begin position="1"/>
        <end position="59"/>
    </location>
</feature>
<accession>A0ABT1QAT9</accession>
<dbReference type="NCBIfam" id="TIGR00426">
    <property type="entry name" value="competence protein ComEA helix-hairpin-helix repeat region"/>
    <property type="match status" value="1"/>
</dbReference>
<organism evidence="4 5">
    <name type="scientific">Rhodococcus tibetensis</name>
    <dbReference type="NCBI Taxonomy" id="2965064"/>
    <lineage>
        <taxon>Bacteria</taxon>
        <taxon>Bacillati</taxon>
        <taxon>Actinomycetota</taxon>
        <taxon>Actinomycetes</taxon>
        <taxon>Mycobacteriales</taxon>
        <taxon>Nocardiaceae</taxon>
        <taxon>Rhodococcus</taxon>
    </lineage>
</organism>
<evidence type="ECO:0000256" key="2">
    <source>
        <dbReference type="SAM" id="Phobius"/>
    </source>
</evidence>
<evidence type="ECO:0000313" key="4">
    <source>
        <dbReference type="EMBL" id="MCQ4118813.1"/>
    </source>
</evidence>
<feature type="domain" description="Helix-hairpin-helix DNA-binding motif class 1" evidence="3">
    <location>
        <begin position="238"/>
        <end position="257"/>
    </location>
</feature>
<dbReference type="InterPro" id="IPR051675">
    <property type="entry name" value="Endo/Exo/Phosphatase_dom_1"/>
</dbReference>
<dbReference type="SMART" id="SM00278">
    <property type="entry name" value="HhH1"/>
    <property type="match status" value="2"/>
</dbReference>
<gene>
    <name evidence="4" type="ORF">NOF53_06440</name>
</gene>
<evidence type="ECO:0000259" key="3">
    <source>
        <dbReference type="SMART" id="SM00278"/>
    </source>
</evidence>
<dbReference type="Gene3D" id="1.10.150.320">
    <property type="entry name" value="Photosystem II 12 kDa extrinsic protein"/>
    <property type="match status" value="1"/>
</dbReference>
<evidence type="ECO:0000256" key="1">
    <source>
        <dbReference type="SAM" id="MobiDB-lite"/>
    </source>
</evidence>
<name>A0ABT1QAT9_9NOCA</name>
<dbReference type="Pfam" id="PF12836">
    <property type="entry name" value="HHH_3"/>
    <property type="match status" value="1"/>
</dbReference>
<dbReference type="Pfam" id="PF10531">
    <property type="entry name" value="SLBB"/>
    <property type="match status" value="1"/>
</dbReference>
<sequence>MGIREERSRGRSRLAFITSGEDTLHPSSAGTPPGPSTPGWLAPAEDTEPEDDTTWSAERRWSRALPERWRGARVDPGRAGAAVLVVVGLILATVAVISVRSGQPEAQAVPSLPFAQVRSETTSPADSTEAAPPHVPSTVDEIVVSVVGLVSAPGLVRLPPGSRVADALAAAGGVRSGGDTLALNLAQRLSDGDQVVVGVAAPEAPLSAVGGAESLEGAPVEGKPATGGLVDLNTATETELDALPGVGPVTAAAIVAWRTTNGKFTDIAQLGEVDGIGPVRLEKLRSQVTV</sequence>
<keyword evidence="2" id="KW-0812">Transmembrane</keyword>
<reference evidence="4 5" key="1">
    <citation type="submission" date="2022-07" db="EMBL/GenBank/DDBJ databases">
        <title>Degradation activity of malathion, p-nitrophenol and potential low-temperature adaptation strategy of Rhodococcus sp. FXJ9.536.</title>
        <authorList>
            <person name="Huang J."/>
            <person name="Huang Y."/>
        </authorList>
    </citation>
    <scope>NUCLEOTIDE SEQUENCE [LARGE SCALE GENOMIC DNA]</scope>
    <source>
        <strain evidence="4 5">FXJ9.536</strain>
    </source>
</reference>
<keyword evidence="5" id="KW-1185">Reference proteome</keyword>
<keyword evidence="2" id="KW-1133">Transmembrane helix</keyword>